<accession>A0A848N052</accession>
<dbReference type="EMBL" id="JABCAG010000113">
    <property type="protein sequence ID" value="NMP59862.1"/>
    <property type="molecule type" value="Genomic_DNA"/>
</dbReference>
<dbReference type="Proteomes" id="UP000557857">
    <property type="component" value="Unassembled WGS sequence"/>
</dbReference>
<dbReference type="RefSeq" id="WP_153830646.1">
    <property type="nucleotide sequence ID" value="NZ_JAAAJW010000045.1"/>
</dbReference>
<evidence type="ECO:0000313" key="2">
    <source>
        <dbReference type="Proteomes" id="UP000557857"/>
    </source>
</evidence>
<reference evidence="1 2" key="1">
    <citation type="submission" date="2020-04" db="EMBL/GenBank/DDBJ databases">
        <authorList>
            <person name="Abaymova A."/>
            <person name="Teymurazov M."/>
            <person name="Tazyna O."/>
            <person name="Chatushin Y."/>
            <person name="Svetoch E."/>
            <person name="Pereligyn V."/>
            <person name="Pohylenko V."/>
            <person name="Platonov M."/>
            <person name="Kartsev N."/>
            <person name="Skryabin Y."/>
            <person name="Sizova A."/>
            <person name="Solomentsev V."/>
            <person name="Kislichkina A."/>
            <person name="Bogun A."/>
        </authorList>
    </citation>
    <scope>NUCLEOTIDE SEQUENCE [LARGE SCALE GENOMIC DNA]</scope>
    <source>
        <strain evidence="2">SCPM-O-B-8398 (E28)</strain>
    </source>
</reference>
<gene>
    <name evidence="1" type="ORF">HI921_15685</name>
</gene>
<dbReference type="AlphaFoldDB" id="A0A848N052"/>
<protein>
    <submittedName>
        <fullName evidence="1">Uncharacterized protein</fullName>
    </submittedName>
</protein>
<comment type="caution">
    <text evidence="1">The sequence shown here is derived from an EMBL/GenBank/DDBJ whole genome shotgun (WGS) entry which is preliminary data.</text>
</comment>
<organism evidence="1 2">
    <name type="scientific">Enterococcus mundtii</name>
    <dbReference type="NCBI Taxonomy" id="53346"/>
    <lineage>
        <taxon>Bacteria</taxon>
        <taxon>Bacillati</taxon>
        <taxon>Bacillota</taxon>
        <taxon>Bacilli</taxon>
        <taxon>Lactobacillales</taxon>
        <taxon>Enterococcaceae</taxon>
        <taxon>Enterococcus</taxon>
    </lineage>
</organism>
<sequence>MEGFILLGTFFLGIASGYALQTVILPVFMFEEWLKDRAIQQYFQCKKNEYTYFEEGTDDFYILTLNNQERRIKFSTKRPYTIVYDREVYVD</sequence>
<evidence type="ECO:0000313" key="1">
    <source>
        <dbReference type="EMBL" id="NMP59862.1"/>
    </source>
</evidence>
<name>A0A848N052_ENTMU</name>
<proteinExistence type="predicted"/>